<dbReference type="SUPFAM" id="SSF52218">
    <property type="entry name" value="Flavoproteins"/>
    <property type="match status" value="1"/>
</dbReference>
<sequence>MKTAIIYSTWSGTVEKCASEISKKLSEEPEIINIKKYPSPKLKEFDAVIVGASIRIGKANKEITEFVRRNLEDLKSKKLGVFLCMGSGEENFGEYLSQNFPKEFLDNCKTKGFFGGEFNLERLGFLSRMMLKTASKGKPQPHIASSNIDKFVKNFEA</sequence>
<dbReference type="Proteomes" id="UP000054092">
    <property type="component" value="Unassembled WGS sequence"/>
</dbReference>
<dbReference type="Gene3D" id="3.40.50.360">
    <property type="match status" value="1"/>
</dbReference>
<dbReference type="PROSITE" id="PS50902">
    <property type="entry name" value="FLAVODOXIN_LIKE"/>
    <property type="match status" value="1"/>
</dbReference>
<dbReference type="InterPro" id="IPR052200">
    <property type="entry name" value="Protoporphyrinogen_IX_DH"/>
</dbReference>
<evidence type="ECO:0000259" key="1">
    <source>
        <dbReference type="PROSITE" id="PS50902"/>
    </source>
</evidence>
<dbReference type="PANTHER" id="PTHR38030">
    <property type="entry name" value="PROTOPORPHYRINOGEN IX DEHYDROGENASE [MENAQUINONE]"/>
    <property type="match status" value="1"/>
</dbReference>
<dbReference type="PATRIC" id="fig|1184387.3.peg.1231"/>
<dbReference type="EMBL" id="LGGP01000125">
    <property type="protein sequence ID" value="KUK80674.1"/>
    <property type="molecule type" value="Genomic_DNA"/>
</dbReference>
<dbReference type="GO" id="GO:0070819">
    <property type="term" value="F:menaquinone-dependent protoporphyrinogen oxidase activity"/>
    <property type="evidence" value="ECO:0007669"/>
    <property type="project" value="TreeGrafter"/>
</dbReference>
<name>A0A101HPR4_9BACT</name>
<dbReference type="GO" id="GO:0010181">
    <property type="term" value="F:FMN binding"/>
    <property type="evidence" value="ECO:0007669"/>
    <property type="project" value="InterPro"/>
</dbReference>
<dbReference type="InterPro" id="IPR026816">
    <property type="entry name" value="Flavodoxin_dom"/>
</dbReference>
<reference evidence="3" key="1">
    <citation type="journal article" date="2015" name="MBio">
        <title>Genome-Resolved Metagenomic Analysis Reveals Roles for Candidate Phyla and Other Microbial Community Members in Biogeochemical Transformations in Oil Reservoirs.</title>
        <authorList>
            <person name="Hu P."/>
            <person name="Tom L."/>
            <person name="Singh A."/>
            <person name="Thomas B.C."/>
            <person name="Baker B.J."/>
            <person name="Piceno Y.M."/>
            <person name="Andersen G.L."/>
            <person name="Banfield J.F."/>
        </authorList>
    </citation>
    <scope>NUCLEOTIDE SEQUENCE [LARGE SCALE GENOMIC DNA]</scope>
</reference>
<evidence type="ECO:0000313" key="2">
    <source>
        <dbReference type="EMBL" id="KUK80674.1"/>
    </source>
</evidence>
<dbReference type="Pfam" id="PF12724">
    <property type="entry name" value="Flavodoxin_5"/>
    <property type="match status" value="1"/>
</dbReference>
<accession>A0A101HPR4</accession>
<feature type="domain" description="Flavodoxin-like" evidence="1">
    <location>
        <begin position="3"/>
        <end position="156"/>
    </location>
</feature>
<dbReference type="PANTHER" id="PTHR38030:SF2">
    <property type="entry name" value="PROTOPORPHYRINOGEN IX DEHYDROGENASE [QUINONE]"/>
    <property type="match status" value="1"/>
</dbReference>
<evidence type="ECO:0000313" key="3">
    <source>
        <dbReference type="Proteomes" id="UP000054092"/>
    </source>
</evidence>
<proteinExistence type="predicted"/>
<protein>
    <submittedName>
        <fullName evidence="2">Flavodoxin</fullName>
    </submittedName>
</protein>
<dbReference type="InterPro" id="IPR029039">
    <property type="entry name" value="Flavoprotein-like_sf"/>
</dbReference>
<comment type="caution">
    <text evidence="2">The sequence shown here is derived from an EMBL/GenBank/DDBJ whole genome shotgun (WGS) entry which is preliminary data.</text>
</comment>
<gene>
    <name evidence="2" type="ORF">XD94_0841</name>
</gene>
<dbReference type="InterPro" id="IPR008254">
    <property type="entry name" value="Flavodoxin/NO_synth"/>
</dbReference>
<dbReference type="AlphaFoldDB" id="A0A101HPR4"/>
<dbReference type="GO" id="GO:0006783">
    <property type="term" value="P:heme biosynthetic process"/>
    <property type="evidence" value="ECO:0007669"/>
    <property type="project" value="TreeGrafter"/>
</dbReference>
<organism evidence="2 3">
    <name type="scientific">Mesotoga prima</name>
    <dbReference type="NCBI Taxonomy" id="1184387"/>
    <lineage>
        <taxon>Bacteria</taxon>
        <taxon>Thermotogati</taxon>
        <taxon>Thermotogota</taxon>
        <taxon>Thermotogae</taxon>
        <taxon>Kosmotogales</taxon>
        <taxon>Kosmotogaceae</taxon>
        <taxon>Mesotoga</taxon>
    </lineage>
</organism>